<proteinExistence type="predicted"/>
<organism evidence="1 2">
    <name type="scientific">Corallococcus terminator</name>
    <dbReference type="NCBI Taxonomy" id="2316733"/>
    <lineage>
        <taxon>Bacteria</taxon>
        <taxon>Pseudomonadati</taxon>
        <taxon>Myxococcota</taxon>
        <taxon>Myxococcia</taxon>
        <taxon>Myxococcales</taxon>
        <taxon>Cystobacterineae</taxon>
        <taxon>Myxococcaceae</taxon>
        <taxon>Corallococcus</taxon>
    </lineage>
</organism>
<evidence type="ECO:0000313" key="2">
    <source>
        <dbReference type="Proteomes" id="UP000268094"/>
    </source>
</evidence>
<dbReference type="AlphaFoldDB" id="A0A3A8JCK8"/>
<dbReference type="InterPro" id="IPR010254">
    <property type="entry name" value="B12-dep_deHydtase_bsu"/>
</dbReference>
<comment type="caution">
    <text evidence="1">The sequence shown here is derived from an EMBL/GenBank/DDBJ whole genome shotgun (WGS) entry which is preliminary data.</text>
</comment>
<sequence>MRDERRDKTSQRPTVRVVYRRDALVALREVCAGLEEEGVPFECEPTDAPLLAAAHEAAARSRLLVGVAVAGTEACVHFSQLAVDAPVLHVTDASASMLRLLGQDAARLVKVMPLGTPLSRRAASRKSLKENAP</sequence>
<name>A0A3A8JCK8_9BACT</name>
<reference evidence="2" key="1">
    <citation type="submission" date="2018-09" db="EMBL/GenBank/DDBJ databases">
        <authorList>
            <person name="Livingstone P.G."/>
            <person name="Whitworth D.E."/>
        </authorList>
    </citation>
    <scope>NUCLEOTIDE SEQUENCE [LARGE SCALE GENOMIC DNA]</scope>
    <source>
        <strain evidence="2">CA054A</strain>
    </source>
</reference>
<dbReference type="Pfam" id="PF02288">
    <property type="entry name" value="Dehydratase_MU"/>
    <property type="match status" value="1"/>
</dbReference>
<dbReference type="InterPro" id="IPR003208">
    <property type="entry name" value="Dehydtase/Dehydtase_re"/>
</dbReference>
<dbReference type="OrthoDB" id="308037at2"/>
<dbReference type="SUPFAM" id="SSF52968">
    <property type="entry name" value="B12-dependent dehydatase associated subunit"/>
    <property type="match status" value="1"/>
</dbReference>
<evidence type="ECO:0000313" key="1">
    <source>
        <dbReference type="EMBL" id="RKG92778.1"/>
    </source>
</evidence>
<dbReference type="Proteomes" id="UP000268094">
    <property type="component" value="Unassembled WGS sequence"/>
</dbReference>
<keyword evidence="2" id="KW-1185">Reference proteome</keyword>
<protein>
    <submittedName>
        <fullName evidence="1">PduH protein</fullName>
    </submittedName>
</protein>
<gene>
    <name evidence="1" type="ORF">D7V88_04780</name>
</gene>
<dbReference type="EMBL" id="RAVZ01000019">
    <property type="protein sequence ID" value="RKG92778.1"/>
    <property type="molecule type" value="Genomic_DNA"/>
</dbReference>
<dbReference type="Gene3D" id="3.40.50.10150">
    <property type="entry name" value="B12-dependent dehydatase associated subunit"/>
    <property type="match status" value="1"/>
</dbReference>
<dbReference type="RefSeq" id="WP_120539401.1">
    <property type="nucleotide sequence ID" value="NZ_RAVZ01000019.1"/>
</dbReference>
<accession>A0A3A8JCK8</accession>